<dbReference type="InterPro" id="IPR006612">
    <property type="entry name" value="THAP_Znf"/>
</dbReference>
<keyword evidence="9" id="KW-1185">Reference proteome</keyword>
<protein>
    <recommendedName>
        <fullName evidence="7">THAP-type domain-containing protein</fullName>
    </recommendedName>
</protein>
<evidence type="ECO:0000256" key="4">
    <source>
        <dbReference type="ARBA" id="ARBA00023125"/>
    </source>
</evidence>
<feature type="domain" description="THAP-type" evidence="7">
    <location>
        <begin position="1"/>
        <end position="56"/>
    </location>
</feature>
<evidence type="ECO:0000256" key="3">
    <source>
        <dbReference type="ARBA" id="ARBA00022833"/>
    </source>
</evidence>
<evidence type="ECO:0000313" key="9">
    <source>
        <dbReference type="Proteomes" id="UP001148838"/>
    </source>
</evidence>
<dbReference type="PANTHER" id="PTHR46927:SF3">
    <property type="entry name" value="THAP-TYPE DOMAIN-CONTAINING PROTEIN"/>
    <property type="match status" value="1"/>
</dbReference>
<evidence type="ECO:0000256" key="5">
    <source>
        <dbReference type="PROSITE-ProRule" id="PRU00309"/>
    </source>
</evidence>
<keyword evidence="4 5" id="KW-0238">DNA-binding</keyword>
<accession>A0ABQ8SFU5</accession>
<proteinExistence type="predicted"/>
<feature type="compositionally biased region" description="Basic residues" evidence="6">
    <location>
        <begin position="65"/>
        <end position="74"/>
    </location>
</feature>
<keyword evidence="2 5" id="KW-0863">Zinc-finger</keyword>
<evidence type="ECO:0000256" key="2">
    <source>
        <dbReference type="ARBA" id="ARBA00022771"/>
    </source>
</evidence>
<keyword evidence="1" id="KW-0479">Metal-binding</keyword>
<dbReference type="Proteomes" id="UP001148838">
    <property type="component" value="Unassembled WGS sequence"/>
</dbReference>
<dbReference type="SUPFAM" id="SSF57716">
    <property type="entry name" value="Glucocorticoid receptor-like (DNA-binding domain)"/>
    <property type="match status" value="1"/>
</dbReference>
<evidence type="ECO:0000256" key="6">
    <source>
        <dbReference type="SAM" id="MobiDB-lite"/>
    </source>
</evidence>
<sequence>LREKWLNIISREGDKRGSKWIPSDRSCVCSLHFKQEDFKEDTKYRKLKNLSIPSIFPGYPSYKKPCNKRKRKVRNSSSSSSEKNKVSTLSAQCQEDIEAEYREKEIDAGIIKDKADVNVDSDILLFK</sequence>
<dbReference type="EMBL" id="JAJSOF020000027">
    <property type="protein sequence ID" value="KAJ4432986.1"/>
    <property type="molecule type" value="Genomic_DNA"/>
</dbReference>
<organism evidence="8 9">
    <name type="scientific">Periplaneta americana</name>
    <name type="common">American cockroach</name>
    <name type="synonym">Blatta americana</name>
    <dbReference type="NCBI Taxonomy" id="6978"/>
    <lineage>
        <taxon>Eukaryota</taxon>
        <taxon>Metazoa</taxon>
        <taxon>Ecdysozoa</taxon>
        <taxon>Arthropoda</taxon>
        <taxon>Hexapoda</taxon>
        <taxon>Insecta</taxon>
        <taxon>Pterygota</taxon>
        <taxon>Neoptera</taxon>
        <taxon>Polyneoptera</taxon>
        <taxon>Dictyoptera</taxon>
        <taxon>Blattodea</taxon>
        <taxon>Blattoidea</taxon>
        <taxon>Blattidae</taxon>
        <taxon>Blattinae</taxon>
        <taxon>Periplaneta</taxon>
    </lineage>
</organism>
<dbReference type="InterPro" id="IPR052224">
    <property type="entry name" value="THAP_domain_protein"/>
</dbReference>
<dbReference type="SMART" id="SM00980">
    <property type="entry name" value="THAP"/>
    <property type="match status" value="1"/>
</dbReference>
<dbReference type="PROSITE" id="PS50950">
    <property type="entry name" value="ZF_THAP"/>
    <property type="match status" value="1"/>
</dbReference>
<reference evidence="8 9" key="1">
    <citation type="journal article" date="2022" name="Allergy">
        <title>Genome assembly and annotation of Periplaneta americana reveal a comprehensive cockroach allergen profile.</title>
        <authorList>
            <person name="Wang L."/>
            <person name="Xiong Q."/>
            <person name="Saelim N."/>
            <person name="Wang L."/>
            <person name="Nong W."/>
            <person name="Wan A.T."/>
            <person name="Shi M."/>
            <person name="Liu X."/>
            <person name="Cao Q."/>
            <person name="Hui J.H.L."/>
            <person name="Sookrung N."/>
            <person name="Leung T.F."/>
            <person name="Tungtrongchitr A."/>
            <person name="Tsui S.K.W."/>
        </authorList>
    </citation>
    <scope>NUCLEOTIDE SEQUENCE [LARGE SCALE GENOMIC DNA]</scope>
    <source>
        <strain evidence="8">PWHHKU_190912</strain>
    </source>
</reference>
<evidence type="ECO:0000256" key="1">
    <source>
        <dbReference type="ARBA" id="ARBA00022723"/>
    </source>
</evidence>
<evidence type="ECO:0000259" key="7">
    <source>
        <dbReference type="PROSITE" id="PS50950"/>
    </source>
</evidence>
<evidence type="ECO:0000313" key="8">
    <source>
        <dbReference type="EMBL" id="KAJ4432986.1"/>
    </source>
</evidence>
<keyword evidence="3" id="KW-0862">Zinc</keyword>
<feature type="region of interest" description="Disordered" evidence="6">
    <location>
        <begin position="61"/>
        <end position="91"/>
    </location>
</feature>
<name>A0ABQ8SFU5_PERAM</name>
<feature type="non-terminal residue" evidence="8">
    <location>
        <position position="1"/>
    </location>
</feature>
<dbReference type="PANTHER" id="PTHR46927">
    <property type="entry name" value="AGAP005574-PA"/>
    <property type="match status" value="1"/>
</dbReference>
<dbReference type="Pfam" id="PF05485">
    <property type="entry name" value="THAP"/>
    <property type="match status" value="1"/>
</dbReference>
<gene>
    <name evidence="8" type="ORF">ANN_15243</name>
</gene>
<comment type="caution">
    <text evidence="8">The sequence shown here is derived from an EMBL/GenBank/DDBJ whole genome shotgun (WGS) entry which is preliminary data.</text>
</comment>